<keyword evidence="8" id="KW-1185">Reference proteome</keyword>
<evidence type="ECO:0000313" key="8">
    <source>
        <dbReference type="Proteomes" id="UP000095287"/>
    </source>
</evidence>
<comment type="subcellular location">
    <subcellularLocation>
        <location evidence="1">Mitochondrion outer membrane</location>
    </subcellularLocation>
</comment>
<protein>
    <submittedName>
        <fullName evidence="9">Bestrophin homolog</fullName>
    </submittedName>
</protein>
<dbReference type="Proteomes" id="UP000095287">
    <property type="component" value="Unplaced"/>
</dbReference>
<evidence type="ECO:0000313" key="9">
    <source>
        <dbReference type="WBParaSite" id="L893_g10636.t1"/>
    </source>
</evidence>
<dbReference type="PANTHER" id="PTHR21508">
    <property type="entry name" value="MITOGUARDIN"/>
    <property type="match status" value="1"/>
</dbReference>
<keyword evidence="4" id="KW-1000">Mitochondrion outer membrane</keyword>
<keyword evidence="7" id="KW-0472">Membrane</keyword>
<evidence type="ECO:0000256" key="4">
    <source>
        <dbReference type="ARBA" id="ARBA00022787"/>
    </source>
</evidence>
<evidence type="ECO:0000256" key="7">
    <source>
        <dbReference type="ARBA" id="ARBA00023136"/>
    </source>
</evidence>
<dbReference type="GO" id="GO:0005741">
    <property type="term" value="C:mitochondrial outer membrane"/>
    <property type="evidence" value="ECO:0007669"/>
    <property type="project" value="UniProtKB-SubCell"/>
</dbReference>
<dbReference type="GO" id="GO:0008053">
    <property type="term" value="P:mitochondrial fusion"/>
    <property type="evidence" value="ECO:0007669"/>
    <property type="project" value="InterPro"/>
</dbReference>
<evidence type="ECO:0000256" key="6">
    <source>
        <dbReference type="ARBA" id="ARBA00023128"/>
    </source>
</evidence>
<sequence length="297" mass="34294">MSRPCRVSIASTFRAPSSVYVSPSSPPQATVFSDWPTKEATMDAFYEKGLEEATSGNVQYRKSRAAVCGCQDETEFAAKLWCLRRAFHQIISEKRNREWLIAAGRQIMCGMLRHDKKDTKEFVKIYDQIIEFMEDEVNREIMREELGTRKITHLGIWDIVIDFILLDAFDDISSPPSAIVAVFSNRFMPRRMKETSLSTILWAMISAKRKRLVYPDGFMSKFYTLTTIMAPPLALAFFGGSTTSYRELCYFFKKQIIGFVKQIFSYNYNSMNADELAEKVYTTLHSTVEILKRRLDE</sequence>
<dbReference type="InterPro" id="IPR019392">
    <property type="entry name" value="Miga"/>
</dbReference>
<dbReference type="PANTHER" id="PTHR21508:SF5">
    <property type="entry name" value="MITOGUARDIN"/>
    <property type="match status" value="1"/>
</dbReference>
<comment type="similarity">
    <text evidence="2">Belongs to the mitoguardin family.</text>
</comment>
<name>A0A1I7XY10_9BILA</name>
<accession>A0A1I7XY10</accession>
<keyword evidence="5" id="KW-1133">Transmembrane helix</keyword>
<evidence type="ECO:0000256" key="2">
    <source>
        <dbReference type="ARBA" id="ARBA00008969"/>
    </source>
</evidence>
<reference evidence="9" key="1">
    <citation type="submission" date="2016-11" db="UniProtKB">
        <authorList>
            <consortium name="WormBaseParasite"/>
        </authorList>
    </citation>
    <scope>IDENTIFICATION</scope>
</reference>
<evidence type="ECO:0000256" key="5">
    <source>
        <dbReference type="ARBA" id="ARBA00022989"/>
    </source>
</evidence>
<dbReference type="WBParaSite" id="L893_g10636.t1">
    <property type="protein sequence ID" value="L893_g10636.t1"/>
    <property type="gene ID" value="L893_g10636"/>
</dbReference>
<evidence type="ECO:0000256" key="1">
    <source>
        <dbReference type="ARBA" id="ARBA00004294"/>
    </source>
</evidence>
<keyword evidence="3" id="KW-0812">Transmembrane</keyword>
<proteinExistence type="inferred from homology"/>
<dbReference type="AlphaFoldDB" id="A0A1I7XY10"/>
<dbReference type="Pfam" id="PF10265">
    <property type="entry name" value="Miga"/>
    <property type="match status" value="1"/>
</dbReference>
<keyword evidence="6" id="KW-0496">Mitochondrion</keyword>
<organism evidence="8 9">
    <name type="scientific">Steinernema glaseri</name>
    <dbReference type="NCBI Taxonomy" id="37863"/>
    <lineage>
        <taxon>Eukaryota</taxon>
        <taxon>Metazoa</taxon>
        <taxon>Ecdysozoa</taxon>
        <taxon>Nematoda</taxon>
        <taxon>Chromadorea</taxon>
        <taxon>Rhabditida</taxon>
        <taxon>Tylenchina</taxon>
        <taxon>Panagrolaimomorpha</taxon>
        <taxon>Strongyloidoidea</taxon>
        <taxon>Steinernematidae</taxon>
        <taxon>Steinernema</taxon>
    </lineage>
</organism>
<evidence type="ECO:0000256" key="3">
    <source>
        <dbReference type="ARBA" id="ARBA00022692"/>
    </source>
</evidence>